<name>A0ABR1B9W9_POLSC</name>
<sequence>MAEKSFESEGQLFVHSQSEWNTMDCRKIYSFLNGPNVGAKWSEKIEEGLKEGEPGRKSTSKFQGRTQWEGCRVEAAMGQWQRRKQRNGNEEKKFGVAMKKRQGKEKKGKKEGFGSMSLTGTSLKEKNERNA</sequence>
<evidence type="ECO:0000313" key="3">
    <source>
        <dbReference type="Proteomes" id="UP001359485"/>
    </source>
</evidence>
<feature type="region of interest" description="Disordered" evidence="1">
    <location>
        <begin position="73"/>
        <end position="131"/>
    </location>
</feature>
<accession>A0ABR1B9W9</accession>
<evidence type="ECO:0000313" key="2">
    <source>
        <dbReference type="EMBL" id="KAK6637860.1"/>
    </source>
</evidence>
<dbReference type="Proteomes" id="UP001359485">
    <property type="component" value="Unassembled WGS sequence"/>
</dbReference>
<feature type="compositionally biased region" description="Basic residues" evidence="1">
    <location>
        <begin position="98"/>
        <end position="109"/>
    </location>
</feature>
<comment type="caution">
    <text evidence="2">The sequence shown here is derived from an EMBL/GenBank/DDBJ whole genome shotgun (WGS) entry which is preliminary data.</text>
</comment>
<keyword evidence="3" id="KW-1185">Reference proteome</keyword>
<gene>
    <name evidence="2" type="ORF">RUM44_008282</name>
</gene>
<reference evidence="2 3" key="1">
    <citation type="submission" date="2023-09" db="EMBL/GenBank/DDBJ databases">
        <title>Genomes of two closely related lineages of the louse Polyplax serrata with different host specificities.</title>
        <authorList>
            <person name="Martinu J."/>
            <person name="Tarabai H."/>
            <person name="Stefka J."/>
            <person name="Hypsa V."/>
        </authorList>
    </citation>
    <scope>NUCLEOTIDE SEQUENCE [LARGE SCALE GENOMIC DNA]</scope>
    <source>
        <strain evidence="2">98ZLc_SE</strain>
    </source>
</reference>
<proteinExistence type="predicted"/>
<organism evidence="2 3">
    <name type="scientific">Polyplax serrata</name>
    <name type="common">Common mouse louse</name>
    <dbReference type="NCBI Taxonomy" id="468196"/>
    <lineage>
        <taxon>Eukaryota</taxon>
        <taxon>Metazoa</taxon>
        <taxon>Ecdysozoa</taxon>
        <taxon>Arthropoda</taxon>
        <taxon>Hexapoda</taxon>
        <taxon>Insecta</taxon>
        <taxon>Pterygota</taxon>
        <taxon>Neoptera</taxon>
        <taxon>Paraneoptera</taxon>
        <taxon>Psocodea</taxon>
        <taxon>Troctomorpha</taxon>
        <taxon>Phthiraptera</taxon>
        <taxon>Anoplura</taxon>
        <taxon>Polyplacidae</taxon>
        <taxon>Polyplax</taxon>
    </lineage>
</organism>
<protein>
    <submittedName>
        <fullName evidence="2">Uncharacterized protein</fullName>
    </submittedName>
</protein>
<dbReference type="EMBL" id="JAWJWF010000002">
    <property type="protein sequence ID" value="KAK6637860.1"/>
    <property type="molecule type" value="Genomic_DNA"/>
</dbReference>
<evidence type="ECO:0000256" key="1">
    <source>
        <dbReference type="SAM" id="MobiDB-lite"/>
    </source>
</evidence>